<evidence type="ECO:0000259" key="3">
    <source>
        <dbReference type="Pfam" id="PF03703"/>
    </source>
</evidence>
<dbReference type="Pfam" id="PF03703">
    <property type="entry name" value="bPH_2"/>
    <property type="match status" value="1"/>
</dbReference>
<dbReference type="PANTHER" id="PTHR37938:SF1">
    <property type="entry name" value="BLL0215 PROTEIN"/>
    <property type="match status" value="1"/>
</dbReference>
<keyword evidence="2" id="KW-1133">Transmembrane helix</keyword>
<feature type="region of interest" description="Disordered" evidence="1">
    <location>
        <begin position="1"/>
        <end position="25"/>
    </location>
</feature>
<evidence type="ECO:0000256" key="2">
    <source>
        <dbReference type="SAM" id="Phobius"/>
    </source>
</evidence>
<organism evidence="4 5">
    <name type="scientific">Eiseniibacteriota bacterium</name>
    <dbReference type="NCBI Taxonomy" id="2212470"/>
    <lineage>
        <taxon>Bacteria</taxon>
        <taxon>Candidatus Eiseniibacteriota</taxon>
    </lineage>
</organism>
<feature type="domain" description="YdbS-like PH" evidence="3">
    <location>
        <begin position="115"/>
        <end position="171"/>
    </location>
</feature>
<evidence type="ECO:0000313" key="4">
    <source>
        <dbReference type="EMBL" id="TMQ67878.1"/>
    </source>
</evidence>
<comment type="caution">
    <text evidence="4">The sequence shown here is derived from an EMBL/GenBank/DDBJ whole genome shotgun (WGS) entry which is preliminary data.</text>
</comment>
<sequence length="200" mass="21558">METCAPRGRSRSSCSRARSGRTRARASSEGEAVGYLDRTLASGEVVLYRTRLHWTVLFWPFAAAALLGVGAIVSLGAAAVRRGTGDIRPLLILGAACIVAAFVAAIVGQVRRSSTEMVVTNRRVLMKTGIFGRRTVELMLSKVESIGVDQGALGRMAGYGRVVVRGTGGTHELFERIASPLEFRRQVQEQIDKLQSTPRG</sequence>
<proteinExistence type="predicted"/>
<feature type="transmembrane region" description="Helical" evidence="2">
    <location>
        <begin position="90"/>
        <end position="110"/>
    </location>
</feature>
<gene>
    <name evidence="4" type="ORF">E6K78_03245</name>
</gene>
<evidence type="ECO:0000256" key="1">
    <source>
        <dbReference type="SAM" id="MobiDB-lite"/>
    </source>
</evidence>
<feature type="transmembrane region" description="Helical" evidence="2">
    <location>
        <begin position="57"/>
        <end position="78"/>
    </location>
</feature>
<protein>
    <submittedName>
        <fullName evidence="4">PH domain-containing protein</fullName>
    </submittedName>
</protein>
<reference evidence="4 5" key="1">
    <citation type="journal article" date="2019" name="Nat. Microbiol.">
        <title>Mediterranean grassland soil C-N compound turnover is dependent on rainfall and depth, and is mediated by genomically divergent microorganisms.</title>
        <authorList>
            <person name="Diamond S."/>
            <person name="Andeer P.F."/>
            <person name="Li Z."/>
            <person name="Crits-Christoph A."/>
            <person name="Burstein D."/>
            <person name="Anantharaman K."/>
            <person name="Lane K.R."/>
            <person name="Thomas B.C."/>
            <person name="Pan C."/>
            <person name="Northen T.R."/>
            <person name="Banfield J.F."/>
        </authorList>
    </citation>
    <scope>NUCLEOTIDE SEQUENCE [LARGE SCALE GENOMIC DNA]</scope>
    <source>
        <strain evidence="4">WS_8</strain>
    </source>
</reference>
<dbReference type="EMBL" id="VBOY01000026">
    <property type="protein sequence ID" value="TMQ67878.1"/>
    <property type="molecule type" value="Genomic_DNA"/>
</dbReference>
<keyword evidence="2" id="KW-0472">Membrane</keyword>
<evidence type="ECO:0000313" key="5">
    <source>
        <dbReference type="Proteomes" id="UP000316609"/>
    </source>
</evidence>
<dbReference type="PANTHER" id="PTHR37938">
    <property type="entry name" value="BLL0215 PROTEIN"/>
    <property type="match status" value="1"/>
</dbReference>
<dbReference type="AlphaFoldDB" id="A0A538TWB1"/>
<dbReference type="Proteomes" id="UP000316609">
    <property type="component" value="Unassembled WGS sequence"/>
</dbReference>
<name>A0A538TWB1_UNCEI</name>
<accession>A0A538TWB1</accession>
<dbReference type="InterPro" id="IPR005182">
    <property type="entry name" value="YdbS-like_PH"/>
</dbReference>
<keyword evidence="2" id="KW-0812">Transmembrane</keyword>